<dbReference type="Proteomes" id="UP001054837">
    <property type="component" value="Unassembled WGS sequence"/>
</dbReference>
<keyword evidence="3" id="KW-0965">Cell junction</keyword>
<dbReference type="InterPro" id="IPR018979">
    <property type="entry name" value="FERM_N"/>
</dbReference>
<dbReference type="CDD" id="cd13192">
    <property type="entry name" value="FERM_C_FRMD3_FRMD5"/>
    <property type="match status" value="1"/>
</dbReference>
<evidence type="ECO:0000256" key="5">
    <source>
        <dbReference type="SAM" id="MobiDB-lite"/>
    </source>
</evidence>
<evidence type="ECO:0000256" key="4">
    <source>
        <dbReference type="ARBA" id="ARBA00043944"/>
    </source>
</evidence>
<dbReference type="PRINTS" id="PR00935">
    <property type="entry name" value="BAND41"/>
</dbReference>
<dbReference type="CDD" id="cd17102">
    <property type="entry name" value="FERM_F1_FRMD3"/>
    <property type="match status" value="1"/>
</dbReference>
<protein>
    <recommendedName>
        <fullName evidence="2">Moesin/ezrin/radixin homolog 1</fullName>
    </recommendedName>
</protein>
<evidence type="ECO:0000256" key="3">
    <source>
        <dbReference type="ARBA" id="ARBA00022949"/>
    </source>
</evidence>
<dbReference type="GO" id="GO:0008092">
    <property type="term" value="F:cytoskeletal protein binding"/>
    <property type="evidence" value="ECO:0007669"/>
    <property type="project" value="InterPro"/>
</dbReference>
<dbReference type="GO" id="GO:0005912">
    <property type="term" value="C:adherens junction"/>
    <property type="evidence" value="ECO:0007669"/>
    <property type="project" value="UniProtKB-SubCell"/>
</dbReference>
<dbReference type="FunFam" id="1.20.80.10:FF:000006">
    <property type="entry name" value="FERM domain-containing protein 5 isoform X1"/>
    <property type="match status" value="1"/>
</dbReference>
<dbReference type="Pfam" id="PF00373">
    <property type="entry name" value="FERM_M"/>
    <property type="match status" value="1"/>
</dbReference>
<dbReference type="InterPro" id="IPR014847">
    <property type="entry name" value="FA"/>
</dbReference>
<feature type="region of interest" description="Disordered" evidence="5">
    <location>
        <begin position="438"/>
        <end position="491"/>
    </location>
</feature>
<dbReference type="GO" id="GO:0048731">
    <property type="term" value="P:system development"/>
    <property type="evidence" value="ECO:0007669"/>
    <property type="project" value="UniProtKB-ARBA"/>
</dbReference>
<dbReference type="GO" id="GO:0005856">
    <property type="term" value="C:cytoskeleton"/>
    <property type="evidence" value="ECO:0007669"/>
    <property type="project" value="TreeGrafter"/>
</dbReference>
<reference evidence="8 9" key="1">
    <citation type="submission" date="2021-06" db="EMBL/GenBank/DDBJ databases">
        <title>Caerostris darwini draft genome.</title>
        <authorList>
            <person name="Kono N."/>
            <person name="Arakawa K."/>
        </authorList>
    </citation>
    <scope>NUCLEOTIDE SEQUENCE [LARGE SCALE GENOMIC DNA]</scope>
</reference>
<dbReference type="Pfam" id="PF09379">
    <property type="entry name" value="FERM_N"/>
    <property type="match status" value="1"/>
</dbReference>
<dbReference type="GO" id="GO:0071944">
    <property type="term" value="C:cell periphery"/>
    <property type="evidence" value="ECO:0007669"/>
    <property type="project" value="UniProtKB-ARBA"/>
</dbReference>
<dbReference type="SMART" id="SM01195">
    <property type="entry name" value="FA"/>
    <property type="match status" value="1"/>
</dbReference>
<dbReference type="Pfam" id="PF09380">
    <property type="entry name" value="FERM_C"/>
    <property type="match status" value="1"/>
</dbReference>
<comment type="caution">
    <text evidence="8">The sequence shown here is derived from an EMBL/GenBank/DDBJ whole genome shotgun (WGS) entry which is preliminary data.</text>
</comment>
<dbReference type="PROSITE" id="PS50057">
    <property type="entry name" value="FERM_3"/>
    <property type="match status" value="1"/>
</dbReference>
<dbReference type="SMART" id="SM01196">
    <property type="entry name" value="FERM_C"/>
    <property type="match status" value="1"/>
</dbReference>
<dbReference type="CDD" id="cd14473">
    <property type="entry name" value="FERM_B-lobe"/>
    <property type="match status" value="1"/>
</dbReference>
<dbReference type="GO" id="GO:0009887">
    <property type="term" value="P:animal organ morphogenesis"/>
    <property type="evidence" value="ECO:0007669"/>
    <property type="project" value="UniProtKB-ARBA"/>
</dbReference>
<evidence type="ECO:0000256" key="2">
    <source>
        <dbReference type="ARBA" id="ARBA00022025"/>
    </source>
</evidence>
<feature type="compositionally biased region" description="Acidic residues" evidence="5">
    <location>
        <begin position="469"/>
        <end position="482"/>
    </location>
</feature>
<keyword evidence="6" id="KW-0812">Transmembrane</keyword>
<dbReference type="Gene3D" id="2.30.29.30">
    <property type="entry name" value="Pleckstrin-homology domain (PH domain)/Phosphotyrosine-binding domain (PTB)"/>
    <property type="match status" value="1"/>
</dbReference>
<dbReference type="PROSITE" id="PS00660">
    <property type="entry name" value="FERM_1"/>
    <property type="match status" value="1"/>
</dbReference>
<dbReference type="InterPro" id="IPR019747">
    <property type="entry name" value="FERM_CS"/>
</dbReference>
<evidence type="ECO:0000313" key="9">
    <source>
        <dbReference type="Proteomes" id="UP001054837"/>
    </source>
</evidence>
<dbReference type="InterPro" id="IPR000798">
    <property type="entry name" value="Ez/rad/moesin-like"/>
</dbReference>
<evidence type="ECO:0000256" key="1">
    <source>
        <dbReference type="ARBA" id="ARBA00004536"/>
    </source>
</evidence>
<dbReference type="SUPFAM" id="SSF54236">
    <property type="entry name" value="Ubiquitin-like"/>
    <property type="match status" value="1"/>
</dbReference>
<dbReference type="InterPro" id="IPR019748">
    <property type="entry name" value="FERM_central"/>
</dbReference>
<evidence type="ECO:0000256" key="6">
    <source>
        <dbReference type="SAM" id="Phobius"/>
    </source>
</evidence>
<name>A0AAV4V3W8_9ARAC</name>
<dbReference type="InterPro" id="IPR019749">
    <property type="entry name" value="Band_41_domain"/>
</dbReference>
<dbReference type="PANTHER" id="PTHR23280">
    <property type="entry name" value="4.1 G PROTEIN"/>
    <property type="match status" value="1"/>
</dbReference>
<dbReference type="SUPFAM" id="SSF50729">
    <property type="entry name" value="PH domain-like"/>
    <property type="match status" value="1"/>
</dbReference>
<gene>
    <name evidence="8" type="primary">Frmd5</name>
    <name evidence="8" type="ORF">CDAR_103191</name>
</gene>
<dbReference type="Pfam" id="PF08736">
    <property type="entry name" value="FA"/>
    <property type="match status" value="1"/>
</dbReference>
<feature type="transmembrane region" description="Helical" evidence="6">
    <location>
        <begin position="527"/>
        <end position="549"/>
    </location>
</feature>
<comment type="subcellular location">
    <subcellularLocation>
        <location evidence="1">Cell junction</location>
        <location evidence="1">Adherens junction</location>
    </subcellularLocation>
    <subcellularLocation>
        <location evidence="4">Cell projection</location>
        <location evidence="4">Rhabdomere</location>
    </subcellularLocation>
</comment>
<dbReference type="GO" id="GO:0031032">
    <property type="term" value="P:actomyosin structure organization"/>
    <property type="evidence" value="ECO:0007669"/>
    <property type="project" value="TreeGrafter"/>
</dbReference>
<keyword evidence="6" id="KW-1133">Transmembrane helix</keyword>
<feature type="domain" description="FERM" evidence="7">
    <location>
        <begin position="14"/>
        <end position="300"/>
    </location>
</feature>
<dbReference type="EMBL" id="BPLQ01012349">
    <property type="protein sequence ID" value="GIY64674.1"/>
    <property type="molecule type" value="Genomic_DNA"/>
</dbReference>
<proteinExistence type="predicted"/>
<dbReference type="Gene3D" id="3.10.20.90">
    <property type="entry name" value="Phosphatidylinositol 3-kinase Catalytic Subunit, Chain A, domain 1"/>
    <property type="match status" value="1"/>
</dbReference>
<dbReference type="PANTHER" id="PTHR23280:SF32">
    <property type="entry name" value="FI22325P1"/>
    <property type="match status" value="1"/>
</dbReference>
<evidence type="ECO:0000313" key="8">
    <source>
        <dbReference type="EMBL" id="GIY64674.1"/>
    </source>
</evidence>
<dbReference type="InterPro" id="IPR018980">
    <property type="entry name" value="FERM_PH-like_C"/>
</dbReference>
<dbReference type="InterPro" id="IPR000299">
    <property type="entry name" value="FERM_domain"/>
</dbReference>
<dbReference type="SMART" id="SM00295">
    <property type="entry name" value="B41"/>
    <property type="match status" value="1"/>
</dbReference>
<keyword evidence="9" id="KW-1185">Reference proteome</keyword>
<dbReference type="InterPro" id="IPR014352">
    <property type="entry name" value="FERM/acyl-CoA-bd_prot_sf"/>
</dbReference>
<dbReference type="SUPFAM" id="SSF47031">
    <property type="entry name" value="Second domain of FERM"/>
    <property type="match status" value="1"/>
</dbReference>
<dbReference type="Gene3D" id="1.20.80.10">
    <property type="match status" value="1"/>
</dbReference>
<evidence type="ECO:0000259" key="7">
    <source>
        <dbReference type="PROSITE" id="PS50057"/>
    </source>
</evidence>
<organism evidence="8 9">
    <name type="scientific">Caerostris darwini</name>
    <dbReference type="NCBI Taxonomy" id="1538125"/>
    <lineage>
        <taxon>Eukaryota</taxon>
        <taxon>Metazoa</taxon>
        <taxon>Ecdysozoa</taxon>
        <taxon>Arthropoda</taxon>
        <taxon>Chelicerata</taxon>
        <taxon>Arachnida</taxon>
        <taxon>Araneae</taxon>
        <taxon>Araneomorphae</taxon>
        <taxon>Entelegynae</taxon>
        <taxon>Araneoidea</taxon>
        <taxon>Araneidae</taxon>
        <taxon>Caerostris</taxon>
    </lineage>
</organism>
<dbReference type="FunFam" id="3.10.20.90:FF:000002">
    <property type="entry name" value="Erythrocyte protein band 4.1-like 3"/>
    <property type="match status" value="1"/>
</dbReference>
<dbReference type="AlphaFoldDB" id="A0AAV4V3W8"/>
<sequence length="591" mass="68268">MFKFGSKKDVNTDYKCIIRLLDDTEVLQCDFQNEHKGQYLLDYTCNALNLLEKDYFGLRYVDAHKQRHWLDLTKSILKQVKGMSPIVFCFRVKFYPQDPYRLKEEITRYQIFLQLRRDLLHGRLYCSQSDGAMLAAYIIQSELGDYDVDEHPSSYVSEFKLLLKQTQRLEEKISEIHQTQLRGQVPAVAEMNFLRKACLLDTYGVDPHPVKDHKGTQLYLGINYAGILTFQGSRKTHHLKWLDIQKINYEGKMFIVHLLFSEDARTKKKHLVGFKCPSQAACHHLWKCAIEQRYFFTMESSSEVPQVTTSGGIFSRGCKFRYSGRVEKEIIEDTKSILREQPQFQRSFTRPPSFRKYIDGYSSSPSTSPRDEHLANERYCGHSNYNNVMYTNHAINSVHAGVNDEDSLQVNHSLTSPIQQNSPSDGLDILEEECDSYNPTDTVLSESPSFSSNQISCNNSLVRPNSEEGNQDDTDSVEEIPESSEMQNPYQSPLVKQADDIIPLDVKIPKRKVPMAQSTALPLHVNVMRVIVLACLFVLLLLSCLLIVIMESDSSLFSDIRKLPEMIILRREYYEPAKDYIVEQMNFLFKR</sequence>
<keyword evidence="6" id="KW-0472">Membrane</keyword>
<dbReference type="PRINTS" id="PR00661">
    <property type="entry name" value="ERMFAMILY"/>
</dbReference>
<dbReference type="InterPro" id="IPR035963">
    <property type="entry name" value="FERM_2"/>
</dbReference>
<dbReference type="InterPro" id="IPR011993">
    <property type="entry name" value="PH-like_dom_sf"/>
</dbReference>
<feature type="compositionally biased region" description="Polar residues" evidence="5">
    <location>
        <begin position="438"/>
        <end position="463"/>
    </location>
</feature>
<accession>A0AAV4V3W8</accession>
<dbReference type="InterPro" id="IPR029071">
    <property type="entry name" value="Ubiquitin-like_domsf"/>
</dbReference>